<dbReference type="Proteomes" id="UP000019141">
    <property type="component" value="Unassembled WGS sequence"/>
</dbReference>
<dbReference type="HOGENOM" id="CLU_3150684_0_0_7"/>
<name>W4LGY9_ENTF1</name>
<evidence type="ECO:0000313" key="2">
    <source>
        <dbReference type="Proteomes" id="UP000019141"/>
    </source>
</evidence>
<dbReference type="AlphaFoldDB" id="W4LGY9"/>
<accession>W4LGY9</accession>
<keyword evidence="2" id="KW-1185">Reference proteome</keyword>
<evidence type="ECO:0000313" key="1">
    <source>
        <dbReference type="EMBL" id="ETW97343.1"/>
    </source>
</evidence>
<proteinExistence type="predicted"/>
<reference evidence="1 2" key="1">
    <citation type="journal article" date="2014" name="Nature">
        <title>An environmental bacterial taxon with a large and distinct metabolic repertoire.</title>
        <authorList>
            <person name="Wilson M.C."/>
            <person name="Mori T."/>
            <person name="Ruckert C."/>
            <person name="Uria A.R."/>
            <person name="Helf M.J."/>
            <person name="Takada K."/>
            <person name="Gernert C."/>
            <person name="Steffens U.A."/>
            <person name="Heycke N."/>
            <person name="Schmitt S."/>
            <person name="Rinke C."/>
            <person name="Helfrich E.J."/>
            <person name="Brachmann A.O."/>
            <person name="Gurgui C."/>
            <person name="Wakimoto T."/>
            <person name="Kracht M."/>
            <person name="Crusemann M."/>
            <person name="Hentschel U."/>
            <person name="Abe I."/>
            <person name="Matsunaga S."/>
            <person name="Kalinowski J."/>
            <person name="Takeyama H."/>
            <person name="Piel J."/>
        </authorList>
    </citation>
    <scope>NUCLEOTIDE SEQUENCE [LARGE SCALE GENOMIC DNA]</scope>
    <source>
        <strain evidence="2">TSY1</strain>
    </source>
</reference>
<protein>
    <submittedName>
        <fullName evidence="1">Uncharacterized protein</fullName>
    </submittedName>
</protein>
<organism evidence="1 2">
    <name type="scientific">Entotheonella factor</name>
    <dbReference type="NCBI Taxonomy" id="1429438"/>
    <lineage>
        <taxon>Bacteria</taxon>
        <taxon>Pseudomonadati</taxon>
        <taxon>Nitrospinota/Tectimicrobiota group</taxon>
        <taxon>Candidatus Tectimicrobiota</taxon>
        <taxon>Candidatus Entotheonellia</taxon>
        <taxon>Candidatus Entotheonellales</taxon>
        <taxon>Candidatus Entotheonellaceae</taxon>
        <taxon>Candidatus Entotheonella</taxon>
    </lineage>
</organism>
<comment type="caution">
    <text evidence="1">The sequence shown here is derived from an EMBL/GenBank/DDBJ whole genome shotgun (WGS) entry which is preliminary data.</text>
</comment>
<sequence>MAFDIDIDICVVMSNLTDAEPVYRSDDPIAITSRETRGEIGASKAVET</sequence>
<gene>
    <name evidence="1" type="ORF">ETSY1_23055</name>
</gene>
<dbReference type="EMBL" id="AZHW01000678">
    <property type="protein sequence ID" value="ETW97343.1"/>
    <property type="molecule type" value="Genomic_DNA"/>
</dbReference>